<reference evidence="2 3" key="1">
    <citation type="submission" date="2015-07" db="EMBL/GenBank/DDBJ databases">
        <title>High-quality genome of monoxenous trypanosomatid Leptomonas pyrrhocoris.</title>
        <authorList>
            <person name="Flegontov P."/>
            <person name="Butenko A."/>
            <person name="Firsov S."/>
            <person name="Vlcek C."/>
            <person name="Logacheva M.D."/>
            <person name="Field M."/>
            <person name="Filatov D."/>
            <person name="Flegontova O."/>
            <person name="Gerasimov E."/>
            <person name="Jackson A.P."/>
            <person name="Kelly S."/>
            <person name="Opperdoes F."/>
            <person name="O'Reilly A."/>
            <person name="Votypka J."/>
            <person name="Yurchenko V."/>
            <person name="Lukes J."/>
        </authorList>
    </citation>
    <scope>NUCLEOTIDE SEQUENCE [LARGE SCALE GENOMIC DNA]</scope>
    <source>
        <strain evidence="2">H10</strain>
    </source>
</reference>
<comment type="caution">
    <text evidence="2">The sequence shown here is derived from an EMBL/GenBank/DDBJ whole genome shotgun (WGS) entry which is preliminary data.</text>
</comment>
<keyword evidence="1" id="KW-0812">Transmembrane</keyword>
<name>A0A0M9FYF8_LEPPY</name>
<keyword evidence="1" id="KW-1133">Transmembrane helix</keyword>
<dbReference type="AlphaFoldDB" id="A0A0M9FYF8"/>
<evidence type="ECO:0000313" key="3">
    <source>
        <dbReference type="Proteomes" id="UP000037923"/>
    </source>
</evidence>
<dbReference type="GeneID" id="26906362"/>
<keyword evidence="3" id="KW-1185">Reference proteome</keyword>
<dbReference type="RefSeq" id="XP_015656885.1">
    <property type="nucleotide sequence ID" value="XM_015804311.1"/>
</dbReference>
<protein>
    <recommendedName>
        <fullName evidence="4">Transmembrane protein</fullName>
    </recommendedName>
</protein>
<proteinExistence type="predicted"/>
<sequence length="99" mass="11609">MLSDIVGRGVPMTRARDSCVENVSFFCFFLLNSRRHRVDLYCYALLCFSSLFFATVLLSVFSFSKKEKVELQRRHTFTLTDSNSFVHIYMYLNVLSHAY</sequence>
<evidence type="ECO:0000313" key="2">
    <source>
        <dbReference type="EMBL" id="KPA78446.1"/>
    </source>
</evidence>
<accession>A0A0M9FYF8</accession>
<dbReference type="VEuPathDB" id="TriTrypDB:LpyrH10_13_0180"/>
<dbReference type="EMBL" id="LGTL01000013">
    <property type="protein sequence ID" value="KPA78446.1"/>
    <property type="molecule type" value="Genomic_DNA"/>
</dbReference>
<feature type="transmembrane region" description="Helical" evidence="1">
    <location>
        <begin position="40"/>
        <end position="64"/>
    </location>
</feature>
<organism evidence="2 3">
    <name type="scientific">Leptomonas pyrrhocoris</name>
    <name type="common">Firebug parasite</name>
    <dbReference type="NCBI Taxonomy" id="157538"/>
    <lineage>
        <taxon>Eukaryota</taxon>
        <taxon>Discoba</taxon>
        <taxon>Euglenozoa</taxon>
        <taxon>Kinetoplastea</taxon>
        <taxon>Metakinetoplastina</taxon>
        <taxon>Trypanosomatida</taxon>
        <taxon>Trypanosomatidae</taxon>
        <taxon>Leishmaniinae</taxon>
        <taxon>Leptomonas</taxon>
    </lineage>
</organism>
<gene>
    <name evidence="2" type="ORF">ABB37_06073</name>
</gene>
<evidence type="ECO:0000256" key="1">
    <source>
        <dbReference type="SAM" id="Phobius"/>
    </source>
</evidence>
<evidence type="ECO:0008006" key="4">
    <source>
        <dbReference type="Google" id="ProtNLM"/>
    </source>
</evidence>
<dbReference type="Proteomes" id="UP000037923">
    <property type="component" value="Unassembled WGS sequence"/>
</dbReference>
<keyword evidence="1" id="KW-0472">Membrane</keyword>